<dbReference type="FunFam" id="2.30.30.40:FF:000046">
    <property type="entry name" value="Drebrin-like protein isoform B"/>
    <property type="match status" value="1"/>
</dbReference>
<evidence type="ECO:0000259" key="31">
    <source>
        <dbReference type="PROSITE" id="PS50002"/>
    </source>
</evidence>
<dbReference type="InterPro" id="IPR036028">
    <property type="entry name" value="SH3-like_dom_sf"/>
</dbReference>
<dbReference type="SMART" id="SM00102">
    <property type="entry name" value="ADF"/>
    <property type="match status" value="1"/>
</dbReference>
<dbReference type="GO" id="GO:0030833">
    <property type="term" value="P:regulation of actin filament polymerization"/>
    <property type="evidence" value="ECO:0007669"/>
    <property type="project" value="TreeGrafter"/>
</dbReference>
<feature type="compositionally biased region" description="Basic and acidic residues" evidence="30">
    <location>
        <begin position="244"/>
        <end position="254"/>
    </location>
</feature>
<accession>A0A1A8V4C5</accession>
<dbReference type="CDD" id="cd11960">
    <property type="entry name" value="SH3_Abp1_eu"/>
    <property type="match status" value="1"/>
</dbReference>
<evidence type="ECO:0000256" key="9">
    <source>
        <dbReference type="ARBA" id="ARBA00004484"/>
    </source>
</evidence>
<dbReference type="GO" id="GO:0030425">
    <property type="term" value="C:dendrite"/>
    <property type="evidence" value="ECO:0007669"/>
    <property type="project" value="UniProtKB-SubCell"/>
</dbReference>
<evidence type="ECO:0000256" key="25">
    <source>
        <dbReference type="ARBA" id="ARBA00023212"/>
    </source>
</evidence>
<keyword evidence="16" id="KW-1003">Cell membrane</keyword>
<keyword evidence="20" id="KW-0770">Synapse</keyword>
<dbReference type="SUPFAM" id="SSF55753">
    <property type="entry name" value="Actin depolymerizing proteins"/>
    <property type="match status" value="1"/>
</dbReference>
<evidence type="ECO:0000256" key="8">
    <source>
        <dbReference type="ARBA" id="ARBA00004466"/>
    </source>
</evidence>
<evidence type="ECO:0000256" key="28">
    <source>
        <dbReference type="ARBA" id="ARBA00034105"/>
    </source>
</evidence>
<dbReference type="Gene3D" id="2.30.30.40">
    <property type="entry name" value="SH3 Domains"/>
    <property type="match status" value="1"/>
</dbReference>
<dbReference type="PANTHER" id="PTHR10829">
    <property type="entry name" value="CORTACTIN AND DREBRIN"/>
    <property type="match status" value="1"/>
</dbReference>
<feature type="domain" description="SH3" evidence="31">
    <location>
        <begin position="331"/>
        <end position="389"/>
    </location>
</feature>
<dbReference type="GO" id="GO:0030427">
    <property type="term" value="C:site of polarized growth"/>
    <property type="evidence" value="ECO:0007669"/>
    <property type="project" value="TreeGrafter"/>
</dbReference>
<dbReference type="InterPro" id="IPR035717">
    <property type="entry name" value="Drebrin-like_SH3"/>
</dbReference>
<evidence type="ECO:0000256" key="15">
    <source>
        <dbReference type="ARBA" id="ARBA00022448"/>
    </source>
</evidence>
<evidence type="ECO:0000256" key="4">
    <source>
        <dbReference type="ARBA" id="ARBA00004255"/>
    </source>
</evidence>
<dbReference type="PROSITE" id="PS51263">
    <property type="entry name" value="ADF_H"/>
    <property type="match status" value="1"/>
</dbReference>
<feature type="domain" description="ADF-H" evidence="32">
    <location>
        <begin position="2"/>
        <end position="133"/>
    </location>
</feature>
<dbReference type="AlphaFoldDB" id="A0A1A8V4C5"/>
<evidence type="ECO:0000256" key="24">
    <source>
        <dbReference type="ARBA" id="ARBA00023203"/>
    </source>
</evidence>
<keyword evidence="25" id="KW-0206">Cytoskeleton</keyword>
<evidence type="ECO:0000256" key="26">
    <source>
        <dbReference type="ARBA" id="ARBA00023273"/>
    </source>
</evidence>
<evidence type="ECO:0000256" key="13">
    <source>
        <dbReference type="ARBA" id="ARBA00011039"/>
    </source>
</evidence>
<dbReference type="Pfam" id="PF14604">
    <property type="entry name" value="SH3_9"/>
    <property type="match status" value="1"/>
</dbReference>
<dbReference type="PANTHER" id="PTHR10829:SF12">
    <property type="entry name" value="DREBRIN-LIKE PROTEIN"/>
    <property type="match status" value="1"/>
</dbReference>
<dbReference type="FunFam" id="3.40.20.10:FF:000011">
    <property type="entry name" value="Drebrin-like protein B"/>
    <property type="match status" value="1"/>
</dbReference>
<feature type="region of interest" description="Disordered" evidence="30">
    <location>
        <begin position="190"/>
        <end position="321"/>
    </location>
</feature>
<keyword evidence="14 29" id="KW-0728">SH3 domain</keyword>
<dbReference type="SMART" id="SM00326">
    <property type="entry name" value="SH3"/>
    <property type="match status" value="1"/>
</dbReference>
<keyword evidence="15" id="KW-0813">Transport</keyword>
<keyword evidence="27" id="KW-0968">Cytoplasmic vesicle</keyword>
<evidence type="ECO:0000256" key="1">
    <source>
        <dbReference type="ARBA" id="ARBA00004145"/>
    </source>
</evidence>
<dbReference type="GO" id="GO:0005769">
    <property type="term" value="C:early endosome"/>
    <property type="evidence" value="ECO:0007669"/>
    <property type="project" value="UniProtKB-SubCell"/>
</dbReference>
<keyword evidence="26" id="KW-0966">Cell projection</keyword>
<keyword evidence="17" id="KW-0963">Cytoplasm</keyword>
<dbReference type="PRINTS" id="PR00452">
    <property type="entry name" value="SH3DOMAIN"/>
</dbReference>
<feature type="compositionally biased region" description="Low complexity" evidence="30">
    <location>
        <begin position="294"/>
        <end position="306"/>
    </location>
</feature>
<evidence type="ECO:0000256" key="2">
    <source>
        <dbReference type="ARBA" id="ARBA00004188"/>
    </source>
</evidence>
<evidence type="ECO:0000256" key="23">
    <source>
        <dbReference type="ARBA" id="ARBA00023136"/>
    </source>
</evidence>
<dbReference type="GO" id="GO:0061003">
    <property type="term" value="P:positive regulation of dendritic spine morphogenesis"/>
    <property type="evidence" value="ECO:0007669"/>
    <property type="project" value="TreeGrafter"/>
</dbReference>
<name>A0A1A8V4C5_NOTFU</name>
<dbReference type="GO" id="GO:0014069">
    <property type="term" value="C:postsynaptic density"/>
    <property type="evidence" value="ECO:0007669"/>
    <property type="project" value="UniProtKB-SubCell"/>
</dbReference>
<evidence type="ECO:0000256" key="12">
    <source>
        <dbReference type="ARBA" id="ARBA00004544"/>
    </source>
</evidence>
<evidence type="ECO:0000256" key="18">
    <source>
        <dbReference type="ARBA" id="ARBA00022753"/>
    </source>
</evidence>
<dbReference type="GO" id="GO:0048812">
    <property type="term" value="P:neuron projection morphogenesis"/>
    <property type="evidence" value="ECO:0007669"/>
    <property type="project" value="TreeGrafter"/>
</dbReference>
<evidence type="ECO:0000256" key="6">
    <source>
        <dbReference type="ARBA" id="ARBA00004412"/>
    </source>
</evidence>
<dbReference type="InterPro" id="IPR002108">
    <property type="entry name" value="ADF-H"/>
</dbReference>
<evidence type="ECO:0000256" key="7">
    <source>
        <dbReference type="ARBA" id="ARBA00004413"/>
    </source>
</evidence>
<dbReference type="CDD" id="cd11281">
    <property type="entry name" value="ADF_drebrin_like"/>
    <property type="match status" value="1"/>
</dbReference>
<evidence type="ECO:0000256" key="17">
    <source>
        <dbReference type="ARBA" id="ARBA00022490"/>
    </source>
</evidence>
<dbReference type="GO" id="GO:0043204">
    <property type="term" value="C:perikaryon"/>
    <property type="evidence" value="ECO:0007669"/>
    <property type="project" value="UniProtKB-SubCell"/>
</dbReference>
<evidence type="ECO:0000256" key="22">
    <source>
        <dbReference type="ARBA" id="ARBA00023054"/>
    </source>
</evidence>
<evidence type="ECO:0000256" key="20">
    <source>
        <dbReference type="ARBA" id="ARBA00023018"/>
    </source>
</evidence>
<feature type="compositionally biased region" description="Basic and acidic residues" evidence="30">
    <location>
        <begin position="190"/>
        <end position="236"/>
    </location>
</feature>
<reference evidence="33" key="1">
    <citation type="submission" date="2016-05" db="EMBL/GenBank/DDBJ databases">
        <authorList>
            <person name="Lavstsen T."/>
            <person name="Jespersen J.S."/>
        </authorList>
    </citation>
    <scope>NUCLEOTIDE SEQUENCE</scope>
    <source>
        <tissue evidence="33">Brain</tissue>
    </source>
</reference>
<keyword evidence="19" id="KW-0965">Cell junction</keyword>
<dbReference type="GO" id="GO:0030665">
    <property type="term" value="C:clathrin-coated vesicle membrane"/>
    <property type="evidence" value="ECO:0007669"/>
    <property type="project" value="UniProtKB-SubCell"/>
</dbReference>
<evidence type="ECO:0000256" key="30">
    <source>
        <dbReference type="SAM" id="MobiDB-lite"/>
    </source>
</evidence>
<evidence type="ECO:0000256" key="11">
    <source>
        <dbReference type="ARBA" id="ARBA00004514"/>
    </source>
</evidence>
<evidence type="ECO:0000256" key="3">
    <source>
        <dbReference type="ARBA" id="ARBA00004245"/>
    </source>
</evidence>
<dbReference type="GO" id="GO:0030864">
    <property type="term" value="C:cortical actin cytoskeleton"/>
    <property type="evidence" value="ECO:0007669"/>
    <property type="project" value="TreeGrafter"/>
</dbReference>
<dbReference type="EMBL" id="HAEJ01014224">
    <property type="protein sequence ID" value="SBS54681.1"/>
    <property type="molecule type" value="Transcribed_RNA"/>
</dbReference>
<sequence length="389" mass="44018">MSVNLSKNGPALTAAYKEVVDEKSNTNWALFTYEGNSNDIRLAEKGDGGLEELVEELNSGKVMYAFCRVQDPNSGLPKYVLINWTGEGVNDARKGLCANHVSSIANFLKGAHVTVNARAEEDVEPEVIMEKVAKASGANYNFHKEASSRFQDSGPQGPVGSVYQKTNAMSEIRKTNKDNFWAQAEKEEERRRQEERRKADEERQKLERERKDRESKEAAVREKRDKERASQIDQQKKYQQQLEAESKEQEKQRWEAASLISQRSVNPREMFKQRERGITPSDSDTPPAAPASPQPEEAPAANAYAEEMTHEESPQVEETDSYETVVNESSDRGICARALYDYQAADDTEISFDPEEIITGIEMIDEGWWRGICRGAYGLFPANYVEVRQ</sequence>
<evidence type="ECO:0000256" key="27">
    <source>
        <dbReference type="ARBA" id="ARBA00023329"/>
    </source>
</evidence>
<dbReference type="GO" id="GO:0002102">
    <property type="term" value="C:podosome"/>
    <property type="evidence" value="ECO:0007669"/>
    <property type="project" value="UniProtKB-SubCell"/>
</dbReference>
<keyword evidence="23" id="KW-0472">Membrane</keyword>
<dbReference type="SUPFAM" id="SSF50044">
    <property type="entry name" value="SH3-domain"/>
    <property type="match status" value="1"/>
</dbReference>
<evidence type="ECO:0000256" key="14">
    <source>
        <dbReference type="ARBA" id="ARBA00022443"/>
    </source>
</evidence>
<dbReference type="Gene3D" id="3.40.20.10">
    <property type="entry name" value="Severin"/>
    <property type="match status" value="1"/>
</dbReference>
<dbReference type="GO" id="GO:0001726">
    <property type="term" value="C:ruffle"/>
    <property type="evidence" value="ECO:0007669"/>
    <property type="project" value="UniProtKB-SubCell"/>
</dbReference>
<keyword evidence="21" id="KW-0333">Golgi apparatus</keyword>
<keyword evidence="22" id="KW-0175">Coiled coil</keyword>
<dbReference type="GO" id="GO:0005884">
    <property type="term" value="C:actin filament"/>
    <property type="evidence" value="ECO:0007669"/>
    <property type="project" value="TreeGrafter"/>
</dbReference>
<evidence type="ECO:0000313" key="33">
    <source>
        <dbReference type="EMBL" id="SBS54681.1"/>
    </source>
</evidence>
<dbReference type="GO" id="GO:0045773">
    <property type="term" value="P:positive regulation of axon extension"/>
    <property type="evidence" value="ECO:0007669"/>
    <property type="project" value="TreeGrafter"/>
</dbReference>
<evidence type="ECO:0000256" key="5">
    <source>
        <dbReference type="ARBA" id="ARBA00004279"/>
    </source>
</evidence>
<dbReference type="GO" id="GO:0000139">
    <property type="term" value="C:Golgi membrane"/>
    <property type="evidence" value="ECO:0007669"/>
    <property type="project" value="UniProtKB-SubCell"/>
</dbReference>
<evidence type="ECO:0000256" key="16">
    <source>
        <dbReference type="ARBA" id="ARBA00022475"/>
    </source>
</evidence>
<dbReference type="Pfam" id="PF00241">
    <property type="entry name" value="Cofilin_ADF"/>
    <property type="match status" value="1"/>
</dbReference>
<dbReference type="GO" id="GO:0045211">
    <property type="term" value="C:postsynaptic membrane"/>
    <property type="evidence" value="ECO:0007669"/>
    <property type="project" value="TreeGrafter"/>
</dbReference>
<dbReference type="GO" id="GO:0051015">
    <property type="term" value="F:actin filament binding"/>
    <property type="evidence" value="ECO:0007669"/>
    <property type="project" value="TreeGrafter"/>
</dbReference>
<evidence type="ECO:0000256" key="29">
    <source>
        <dbReference type="PROSITE-ProRule" id="PRU00192"/>
    </source>
</evidence>
<protein>
    <submittedName>
        <fullName evidence="33">Drebrin-like b</fullName>
    </submittedName>
</protein>
<gene>
    <name evidence="33" type="primary">DBNLB</name>
</gene>
<comment type="subcellular location">
    <subcellularLocation>
        <location evidence="7">Cell membrane</location>
        <topology evidence="7">Peripheral membrane protein</topology>
        <orientation evidence="7">Cytoplasmic side</orientation>
    </subcellularLocation>
    <subcellularLocation>
        <location evidence="5">Cell projection</location>
        <location evidence="5">Dendrite</location>
    </subcellularLocation>
    <subcellularLocation>
        <location evidence="10">Cell projection</location>
        <location evidence="10">Lamellipodium</location>
    </subcellularLocation>
    <subcellularLocation>
        <location evidence="2">Cell projection</location>
        <location evidence="2">Podosome</location>
    </subcellularLocation>
    <subcellularLocation>
        <location evidence="8">Cell projection</location>
        <location evidence="8">Ruffle</location>
    </subcellularLocation>
    <subcellularLocation>
        <location evidence="12">Cytoplasm</location>
        <location evidence="12">Cell cortex</location>
    </subcellularLocation>
    <subcellularLocation>
        <location evidence="3">Cytoplasm</location>
        <location evidence="3">Cytoskeleton</location>
    </subcellularLocation>
    <subcellularLocation>
        <location evidence="11">Cytoplasm</location>
        <location evidence="11">Cytosol</location>
    </subcellularLocation>
    <subcellularLocation>
        <location evidence="1">Cytoplasmic vesicle</location>
        <location evidence="1">Clathrin-coated vesicle membrane</location>
        <topology evidence="1">Peripheral membrane protein</topology>
        <orientation evidence="1">Cytoplasmic side</orientation>
    </subcellularLocation>
    <subcellularLocation>
        <location evidence="6">Early endosome</location>
    </subcellularLocation>
    <subcellularLocation>
        <location evidence="4">Golgi apparatus membrane</location>
        <topology evidence="4">Peripheral membrane protein</topology>
        <orientation evidence="4">Cytoplasmic side</orientation>
    </subcellularLocation>
    <subcellularLocation>
        <location evidence="9">Perikaryon</location>
    </subcellularLocation>
    <subcellularLocation>
        <location evidence="28">Postsynaptic density</location>
    </subcellularLocation>
</comment>
<evidence type="ECO:0000256" key="21">
    <source>
        <dbReference type="ARBA" id="ARBA00023034"/>
    </source>
</evidence>
<organism evidence="33">
    <name type="scientific">Nothobranchius furzeri</name>
    <name type="common">Turquoise killifish</name>
    <dbReference type="NCBI Taxonomy" id="105023"/>
    <lineage>
        <taxon>Eukaryota</taxon>
        <taxon>Metazoa</taxon>
        <taxon>Chordata</taxon>
        <taxon>Craniata</taxon>
        <taxon>Vertebrata</taxon>
        <taxon>Euteleostomi</taxon>
        <taxon>Actinopterygii</taxon>
        <taxon>Neopterygii</taxon>
        <taxon>Teleostei</taxon>
        <taxon>Neoteleostei</taxon>
        <taxon>Acanthomorphata</taxon>
        <taxon>Ovalentaria</taxon>
        <taxon>Atherinomorphae</taxon>
        <taxon>Cyprinodontiformes</taxon>
        <taxon>Nothobranchiidae</taxon>
        <taxon>Nothobranchius</taxon>
    </lineage>
</organism>
<comment type="similarity">
    <text evidence="13">Belongs to the ABP1 family.</text>
</comment>
<dbReference type="GO" id="GO:0030027">
    <property type="term" value="C:lamellipodium"/>
    <property type="evidence" value="ECO:0007669"/>
    <property type="project" value="UniProtKB-SubCell"/>
</dbReference>
<evidence type="ECO:0000256" key="10">
    <source>
        <dbReference type="ARBA" id="ARBA00004510"/>
    </source>
</evidence>
<reference evidence="33" key="2">
    <citation type="submission" date="2016-06" db="EMBL/GenBank/DDBJ databases">
        <title>The genome of a short-lived fish provides insights into sex chromosome evolution and the genetic control of aging.</title>
        <authorList>
            <person name="Reichwald K."/>
            <person name="Felder M."/>
            <person name="Petzold A."/>
            <person name="Koch P."/>
            <person name="Groth M."/>
            <person name="Platzer M."/>
        </authorList>
    </citation>
    <scope>NUCLEOTIDE SEQUENCE</scope>
    <source>
        <tissue evidence="33">Brain</tissue>
    </source>
</reference>
<dbReference type="InterPro" id="IPR001452">
    <property type="entry name" value="SH3_domain"/>
</dbReference>
<evidence type="ECO:0000256" key="19">
    <source>
        <dbReference type="ARBA" id="ARBA00022949"/>
    </source>
</evidence>
<proteinExistence type="inferred from homology"/>
<keyword evidence="24" id="KW-0009">Actin-binding</keyword>
<dbReference type="GO" id="GO:0098974">
    <property type="term" value="P:postsynaptic actin cytoskeleton organization"/>
    <property type="evidence" value="ECO:0007669"/>
    <property type="project" value="TreeGrafter"/>
</dbReference>
<dbReference type="InterPro" id="IPR029006">
    <property type="entry name" value="ADF-H/Gelsolin-like_dom_sf"/>
</dbReference>
<dbReference type="GO" id="GO:0005829">
    <property type="term" value="C:cytosol"/>
    <property type="evidence" value="ECO:0007669"/>
    <property type="project" value="UniProtKB-SubCell"/>
</dbReference>
<evidence type="ECO:0000259" key="32">
    <source>
        <dbReference type="PROSITE" id="PS51263"/>
    </source>
</evidence>
<dbReference type="PROSITE" id="PS50002">
    <property type="entry name" value="SH3"/>
    <property type="match status" value="1"/>
</dbReference>
<keyword evidence="18" id="KW-0967">Endosome</keyword>